<keyword evidence="8 12" id="KW-1133">Transmembrane helix</keyword>
<feature type="domain" description="Type II secretion system protein GspF" evidence="13">
    <location>
        <begin position="67"/>
        <end position="190"/>
    </location>
</feature>
<organism evidence="14 15">
    <name type="scientific">Rubinisphaera brasiliensis (strain ATCC 49424 / DSM 5305 / JCM 21570 / IAM 15109 / NBRC 103401 / IFAM 1448)</name>
    <name type="common">Planctomyces brasiliensis</name>
    <dbReference type="NCBI Taxonomy" id="756272"/>
    <lineage>
        <taxon>Bacteria</taxon>
        <taxon>Pseudomonadati</taxon>
        <taxon>Planctomycetota</taxon>
        <taxon>Planctomycetia</taxon>
        <taxon>Planctomycetales</taxon>
        <taxon>Planctomycetaceae</taxon>
        <taxon>Rubinisphaera</taxon>
    </lineage>
</organism>
<dbReference type="InterPro" id="IPR042094">
    <property type="entry name" value="T2SS_GspF_sf"/>
</dbReference>
<feature type="domain" description="Type II secretion system protein GspF" evidence="13">
    <location>
        <begin position="272"/>
        <end position="394"/>
    </location>
</feature>
<keyword evidence="5" id="KW-1003">Cell membrane</keyword>
<dbReference type="AlphaFoldDB" id="F0SJG8"/>
<evidence type="ECO:0000256" key="8">
    <source>
        <dbReference type="ARBA" id="ARBA00022989"/>
    </source>
</evidence>
<feature type="transmembrane region" description="Helical" evidence="12">
    <location>
        <begin position="222"/>
        <end position="241"/>
    </location>
</feature>
<evidence type="ECO:0000256" key="12">
    <source>
        <dbReference type="SAM" id="Phobius"/>
    </source>
</evidence>
<reference evidence="15" key="1">
    <citation type="submission" date="2011-02" db="EMBL/GenBank/DDBJ databases">
        <title>The complete genome of Planctomyces brasiliensis DSM 5305.</title>
        <authorList>
            <person name="Lucas S."/>
            <person name="Copeland A."/>
            <person name="Lapidus A."/>
            <person name="Bruce D."/>
            <person name="Goodwin L."/>
            <person name="Pitluck S."/>
            <person name="Kyrpides N."/>
            <person name="Mavromatis K."/>
            <person name="Pagani I."/>
            <person name="Ivanova N."/>
            <person name="Ovchinnikova G."/>
            <person name="Lu M."/>
            <person name="Detter J.C."/>
            <person name="Han C."/>
            <person name="Land M."/>
            <person name="Hauser L."/>
            <person name="Markowitz V."/>
            <person name="Cheng J.-F."/>
            <person name="Hugenholtz P."/>
            <person name="Woyke T."/>
            <person name="Wu D."/>
            <person name="Tindall B."/>
            <person name="Pomrenke H.G."/>
            <person name="Brambilla E."/>
            <person name="Klenk H.-P."/>
            <person name="Eisen J.A."/>
        </authorList>
    </citation>
    <scope>NUCLEOTIDE SEQUENCE [LARGE SCALE GENOMIC DNA]</scope>
    <source>
        <strain evidence="15">ATCC 49424 / DSM 5305 / JCM 21570 / NBRC 103401 / IFAM 1448</strain>
    </source>
</reference>
<dbReference type="eggNOG" id="COG1459">
    <property type="taxonomic scope" value="Bacteria"/>
</dbReference>
<evidence type="ECO:0000256" key="10">
    <source>
        <dbReference type="ARBA" id="ARBA00030750"/>
    </source>
</evidence>
<keyword evidence="9 12" id="KW-0472">Membrane</keyword>
<evidence type="ECO:0000256" key="6">
    <source>
        <dbReference type="ARBA" id="ARBA00022519"/>
    </source>
</evidence>
<comment type="subcellular location">
    <subcellularLocation>
        <location evidence="2">Cell inner membrane</location>
        <topology evidence="2">Multi-pass membrane protein</topology>
    </subcellularLocation>
    <subcellularLocation>
        <location evidence="11">Cell membrane</location>
        <topology evidence="11">Multi-pass membrane protein</topology>
    </subcellularLocation>
</comment>
<dbReference type="InterPro" id="IPR001992">
    <property type="entry name" value="T2SS_GspF/T4SS_PilC_CS"/>
</dbReference>
<dbReference type="PANTHER" id="PTHR30012:SF0">
    <property type="entry name" value="TYPE II SECRETION SYSTEM PROTEIN F-RELATED"/>
    <property type="match status" value="1"/>
</dbReference>
<dbReference type="Pfam" id="PF00482">
    <property type="entry name" value="T2SSF"/>
    <property type="match status" value="2"/>
</dbReference>
<dbReference type="PRINTS" id="PR00812">
    <property type="entry name" value="BCTERIALGSPF"/>
</dbReference>
<name>F0SJG8_RUBBR</name>
<dbReference type="GO" id="GO:0009306">
    <property type="term" value="P:protein secretion"/>
    <property type="evidence" value="ECO:0007669"/>
    <property type="project" value="InterPro"/>
</dbReference>
<dbReference type="InterPro" id="IPR003004">
    <property type="entry name" value="GspF/PilC"/>
</dbReference>
<dbReference type="FunFam" id="1.20.81.30:FF:000001">
    <property type="entry name" value="Type II secretion system protein F"/>
    <property type="match status" value="2"/>
</dbReference>
<dbReference type="PROSITE" id="PS00874">
    <property type="entry name" value="T2SP_F"/>
    <property type="match status" value="1"/>
</dbReference>
<keyword evidence="15" id="KW-1185">Reference proteome</keyword>
<dbReference type="Gene3D" id="1.20.81.30">
    <property type="entry name" value="Type II secretion system (T2SS), domain F"/>
    <property type="match status" value="2"/>
</dbReference>
<dbReference type="STRING" id="756272.Plabr_3183"/>
<evidence type="ECO:0000313" key="15">
    <source>
        <dbReference type="Proteomes" id="UP000006860"/>
    </source>
</evidence>
<gene>
    <name evidence="14" type="ordered locus">Plabr_3183</name>
</gene>
<keyword evidence="4 11" id="KW-0813">Transport</keyword>
<dbReference type="OrthoDB" id="9805682at2"/>
<feature type="transmembrane region" description="Helical" evidence="12">
    <location>
        <begin position="375"/>
        <end position="396"/>
    </location>
</feature>
<evidence type="ECO:0000256" key="5">
    <source>
        <dbReference type="ARBA" id="ARBA00022475"/>
    </source>
</evidence>
<proteinExistence type="inferred from homology"/>
<comment type="function">
    <text evidence="1">Component of the type II secretion system inner membrane complex required for the energy-dependent secretion of extracellular factors such as proteases and toxins from the periplasm.</text>
</comment>
<evidence type="ECO:0000256" key="2">
    <source>
        <dbReference type="ARBA" id="ARBA00004429"/>
    </source>
</evidence>
<comment type="similarity">
    <text evidence="3 11">Belongs to the GSP F family.</text>
</comment>
<evidence type="ECO:0000256" key="1">
    <source>
        <dbReference type="ARBA" id="ARBA00002684"/>
    </source>
</evidence>
<sequence>MPEFQYTARELSGRQVNGTLTAANQQEVLSLLSGRNLFPIQVDLAAGAKSQQKHAGRRVSPRHLSVFYVQLADLLQSGVPLLRSLELLEGKTPHQTLKLVLEDVRAQVADGNRLAEAMKRHERVFGDLAVSMVRAGEEGSFMEDVLKRIASFTEHQEELKSRVIGSMVYPFFLLSIGTVVVAAMMTFFVPKFEPIFEGMAGRGSLPWATVALMSLSDVLQNYLWIVILILIAGGVALSRWLKTEEGRMKFDAIRLKMIGIGPVVHSLAIARFCRILGTLLKNGVPILQSLRIAKDATGNRVLSRAIGQAAESLSAGEALANPLGASGQFPDEVVEMIAVGEEANNLEQVLINVADNMERQTERQLELFVRMLEPILLTFMAAITLFVVVALMLPIMQSSGIL</sequence>
<dbReference type="InterPro" id="IPR018076">
    <property type="entry name" value="T2SS_GspF_dom"/>
</dbReference>
<dbReference type="Proteomes" id="UP000006860">
    <property type="component" value="Chromosome"/>
</dbReference>
<evidence type="ECO:0000259" key="13">
    <source>
        <dbReference type="Pfam" id="PF00482"/>
    </source>
</evidence>
<accession>F0SJG8</accession>
<protein>
    <recommendedName>
        <fullName evidence="10">General secretion pathway protein F</fullName>
    </recommendedName>
</protein>
<dbReference type="RefSeq" id="WP_013629501.1">
    <property type="nucleotide sequence ID" value="NC_015174.1"/>
</dbReference>
<dbReference type="GO" id="GO:0005886">
    <property type="term" value="C:plasma membrane"/>
    <property type="evidence" value="ECO:0007669"/>
    <property type="project" value="UniProtKB-SubCell"/>
</dbReference>
<dbReference type="PANTHER" id="PTHR30012">
    <property type="entry name" value="GENERAL SECRETION PATHWAY PROTEIN"/>
    <property type="match status" value="1"/>
</dbReference>
<dbReference type="HOGENOM" id="CLU_035032_2_1_0"/>
<evidence type="ECO:0000313" key="14">
    <source>
        <dbReference type="EMBL" id="ADY60780.1"/>
    </source>
</evidence>
<keyword evidence="6" id="KW-0997">Cell inner membrane</keyword>
<keyword evidence="7 11" id="KW-0812">Transmembrane</keyword>
<feature type="transmembrane region" description="Helical" evidence="12">
    <location>
        <begin position="168"/>
        <end position="189"/>
    </location>
</feature>
<dbReference type="EMBL" id="CP002546">
    <property type="protein sequence ID" value="ADY60780.1"/>
    <property type="molecule type" value="Genomic_DNA"/>
</dbReference>
<evidence type="ECO:0000256" key="4">
    <source>
        <dbReference type="ARBA" id="ARBA00022448"/>
    </source>
</evidence>
<evidence type="ECO:0000256" key="9">
    <source>
        <dbReference type="ARBA" id="ARBA00023136"/>
    </source>
</evidence>
<evidence type="ECO:0000256" key="7">
    <source>
        <dbReference type="ARBA" id="ARBA00022692"/>
    </source>
</evidence>
<evidence type="ECO:0000256" key="11">
    <source>
        <dbReference type="RuleBase" id="RU003923"/>
    </source>
</evidence>
<evidence type="ECO:0000256" key="3">
    <source>
        <dbReference type="ARBA" id="ARBA00005745"/>
    </source>
</evidence>
<dbReference type="KEGG" id="pbs:Plabr_3183"/>